<name>A0A0G4J434_PLABS</name>
<dbReference type="Gene3D" id="2.10.230.10">
    <property type="entry name" value="Heat shock protein DnaJ, cysteine-rich domain"/>
    <property type="match status" value="1"/>
</dbReference>
<feature type="compositionally biased region" description="Basic and acidic residues" evidence="6">
    <location>
        <begin position="389"/>
        <end position="404"/>
    </location>
</feature>
<dbReference type="InterPro" id="IPR036410">
    <property type="entry name" value="HSP_DnaJ_Cys-rich_dom_sf"/>
</dbReference>
<dbReference type="GO" id="GO:0006457">
    <property type="term" value="P:protein folding"/>
    <property type="evidence" value="ECO:0007669"/>
    <property type="project" value="InterPro"/>
</dbReference>
<reference evidence="9 11" key="1">
    <citation type="submission" date="2015-02" db="EMBL/GenBank/DDBJ databases">
        <authorList>
            <person name="Chooi Y.-H."/>
        </authorList>
    </citation>
    <scope>NUCLEOTIDE SEQUENCE [LARGE SCALE GENOMIC DNA]</scope>
    <source>
        <strain evidence="9">E3</strain>
    </source>
</reference>
<evidence type="ECO:0000256" key="4">
    <source>
        <dbReference type="ARBA" id="ARBA00022833"/>
    </source>
</evidence>
<dbReference type="SUPFAM" id="SSF46565">
    <property type="entry name" value="Chaperone J-domain"/>
    <property type="match status" value="1"/>
</dbReference>
<evidence type="ECO:0000256" key="3">
    <source>
        <dbReference type="ARBA" id="ARBA00022771"/>
    </source>
</evidence>
<dbReference type="Gene3D" id="2.60.260.20">
    <property type="entry name" value="Urease metallochaperone UreE, N-terminal domain"/>
    <property type="match status" value="2"/>
</dbReference>
<dbReference type="InterPro" id="IPR012724">
    <property type="entry name" value="DnaJ"/>
</dbReference>
<dbReference type="OMA" id="FPDVINP"/>
<dbReference type="InterPro" id="IPR044713">
    <property type="entry name" value="DNJA1/2-like"/>
</dbReference>
<evidence type="ECO:0000313" key="11">
    <source>
        <dbReference type="Proteomes" id="UP000039324"/>
    </source>
</evidence>
<evidence type="ECO:0000313" key="12">
    <source>
        <dbReference type="Proteomes" id="UP000290189"/>
    </source>
</evidence>
<dbReference type="CDD" id="cd06257">
    <property type="entry name" value="DnaJ"/>
    <property type="match status" value="1"/>
</dbReference>
<dbReference type="Proteomes" id="UP000039324">
    <property type="component" value="Unassembled WGS sequence"/>
</dbReference>
<dbReference type="SMART" id="SM00271">
    <property type="entry name" value="DnaJ"/>
    <property type="match status" value="1"/>
</dbReference>
<dbReference type="EMBL" id="CDSF01000122">
    <property type="protein sequence ID" value="CEP02046.1"/>
    <property type="molecule type" value="Genomic_DNA"/>
</dbReference>
<dbReference type="Pfam" id="PF00226">
    <property type="entry name" value="DnaJ"/>
    <property type="match status" value="1"/>
</dbReference>
<dbReference type="GO" id="GO:0051082">
    <property type="term" value="F:unfolded protein binding"/>
    <property type="evidence" value="ECO:0007669"/>
    <property type="project" value="InterPro"/>
</dbReference>
<dbReference type="PRINTS" id="PR00625">
    <property type="entry name" value="JDOMAIN"/>
</dbReference>
<dbReference type="InterPro" id="IPR001623">
    <property type="entry name" value="DnaJ_domain"/>
</dbReference>
<dbReference type="STRING" id="37360.A0A0G4J434"/>
<evidence type="ECO:0000256" key="1">
    <source>
        <dbReference type="ARBA" id="ARBA00022723"/>
    </source>
</evidence>
<dbReference type="GO" id="GO:0030544">
    <property type="term" value="F:Hsp70 protein binding"/>
    <property type="evidence" value="ECO:0007669"/>
    <property type="project" value="InterPro"/>
</dbReference>
<dbReference type="CDD" id="cd10747">
    <property type="entry name" value="DnaJ_C"/>
    <property type="match status" value="1"/>
</dbReference>
<proteinExistence type="inferred from homology"/>
<dbReference type="PROSITE" id="PS51188">
    <property type="entry name" value="ZF_CR"/>
    <property type="match status" value="1"/>
</dbReference>
<keyword evidence="11" id="KW-1185">Reference proteome</keyword>
<dbReference type="GO" id="GO:0008270">
    <property type="term" value="F:zinc ion binding"/>
    <property type="evidence" value="ECO:0007669"/>
    <property type="project" value="UniProtKB-KW"/>
</dbReference>
<reference evidence="10 12" key="2">
    <citation type="submission" date="2018-03" db="EMBL/GenBank/DDBJ databases">
        <authorList>
            <person name="Fogelqvist J."/>
        </authorList>
    </citation>
    <scope>NUCLEOTIDE SEQUENCE [LARGE SCALE GENOMIC DNA]</scope>
</reference>
<dbReference type="CDD" id="cd10719">
    <property type="entry name" value="DnaJ_zf"/>
    <property type="match status" value="1"/>
</dbReference>
<dbReference type="Gene3D" id="1.10.287.110">
    <property type="entry name" value="DnaJ domain"/>
    <property type="match status" value="1"/>
</dbReference>
<dbReference type="OrthoDB" id="550424at2759"/>
<keyword evidence="2" id="KW-0677">Repeat</keyword>
<dbReference type="Pfam" id="PF01556">
    <property type="entry name" value="DnaJ_C"/>
    <property type="match status" value="1"/>
</dbReference>
<dbReference type="SUPFAM" id="SSF57938">
    <property type="entry name" value="DnaJ/Hsp40 cysteine-rich domain"/>
    <property type="match status" value="1"/>
</dbReference>
<dbReference type="GO" id="GO:0005524">
    <property type="term" value="F:ATP binding"/>
    <property type="evidence" value="ECO:0007669"/>
    <property type="project" value="InterPro"/>
</dbReference>
<evidence type="ECO:0000313" key="10">
    <source>
        <dbReference type="EMBL" id="SPQ98901.1"/>
    </source>
</evidence>
<dbReference type="PANTHER" id="PTHR43888">
    <property type="entry name" value="DNAJ-LIKE-2, ISOFORM A-RELATED"/>
    <property type="match status" value="1"/>
</dbReference>
<dbReference type="InterPro" id="IPR018253">
    <property type="entry name" value="DnaJ_domain_CS"/>
</dbReference>
<evidence type="ECO:0000256" key="2">
    <source>
        <dbReference type="ARBA" id="ARBA00022737"/>
    </source>
</evidence>
<protein>
    <recommendedName>
        <fullName evidence="13">J domain-containing protein</fullName>
    </recommendedName>
</protein>
<keyword evidence="10" id="KW-0496">Mitochondrion</keyword>
<feature type="zinc finger region" description="CR-type" evidence="5">
    <location>
        <begin position="134"/>
        <end position="218"/>
    </location>
</feature>
<dbReference type="AlphaFoldDB" id="A0A0G4J434"/>
<sequence length="421" mass="46244">MFFGGAGMGGGRPRDVDNSKLYDVLGVSKNASASEIKKAYRQAAIQHHPDKGGDPEKFKDISKAYEILSDQEKREMYDQYGEDMLNGKAGADGPTNIFDLFGGGFGRSRGPRQKPRGEDLVFPLKVSLEELYSGVNKKLRISKNVICDGCQGEGGESGHVSVCHVCNGQGVRVVVRQIGPGMIQQMQAACDACKGEGKIIPDRYRCKTCKGKKVLAKKETIECSVQKGMQHGQKITFTGMADEAPGVTTGDVVVVIQQKEHDVYIRKGDDLFMRQTLALVDALCGFAFDIHHLDGRVLRVRSEPGHVYTPGDIKVIDGEGMPMNRNAFIKGNLYVEFKLEFPESGTLSDGDRNILRSVLPASKSQTMMDIDVKDDDVEVCTLKDVDMDAERAKREASAAETREAYEEDEEHEHPGVGCRSQ</sequence>
<evidence type="ECO:0008006" key="13">
    <source>
        <dbReference type="Google" id="ProtNLM"/>
    </source>
</evidence>
<feature type="domain" description="J" evidence="7">
    <location>
        <begin position="20"/>
        <end position="81"/>
    </location>
</feature>
<dbReference type="EMBL" id="OVEO01000010">
    <property type="protein sequence ID" value="SPQ98901.1"/>
    <property type="molecule type" value="Genomic_DNA"/>
</dbReference>
<accession>A0A0G4J434</accession>
<keyword evidence="3 5" id="KW-0863">Zinc-finger</keyword>
<evidence type="ECO:0000256" key="5">
    <source>
        <dbReference type="PROSITE-ProRule" id="PRU00546"/>
    </source>
</evidence>
<dbReference type="InterPro" id="IPR036869">
    <property type="entry name" value="J_dom_sf"/>
</dbReference>
<dbReference type="InterPro" id="IPR008971">
    <property type="entry name" value="HSP40/DnaJ_pept-bd"/>
</dbReference>
<dbReference type="InterPro" id="IPR002939">
    <property type="entry name" value="DnaJ_C"/>
</dbReference>
<organism evidence="9 11">
    <name type="scientific">Plasmodiophora brassicae</name>
    <name type="common">Clubroot disease agent</name>
    <dbReference type="NCBI Taxonomy" id="37360"/>
    <lineage>
        <taxon>Eukaryota</taxon>
        <taxon>Sar</taxon>
        <taxon>Rhizaria</taxon>
        <taxon>Endomyxa</taxon>
        <taxon>Phytomyxea</taxon>
        <taxon>Plasmodiophorida</taxon>
        <taxon>Plasmodiophoridae</taxon>
        <taxon>Plasmodiophora</taxon>
    </lineage>
</organism>
<dbReference type="FunFam" id="2.10.230.10:FF:000001">
    <property type="entry name" value="DnaJ subfamily A member 2"/>
    <property type="match status" value="1"/>
</dbReference>
<dbReference type="PROSITE" id="PS00636">
    <property type="entry name" value="DNAJ_1"/>
    <property type="match status" value="1"/>
</dbReference>
<dbReference type="FunFam" id="2.60.260.20:FF:000003">
    <property type="entry name" value="DnaJ subfamily A member 2"/>
    <property type="match status" value="1"/>
</dbReference>
<keyword evidence="4 5" id="KW-0862">Zinc</keyword>
<dbReference type="HAMAP" id="MF_01152">
    <property type="entry name" value="DnaJ"/>
    <property type="match status" value="1"/>
</dbReference>
<dbReference type="InterPro" id="IPR001305">
    <property type="entry name" value="HSP_DnaJ_Cys-rich_dom"/>
</dbReference>
<dbReference type="PROSITE" id="PS50076">
    <property type="entry name" value="DNAJ_2"/>
    <property type="match status" value="1"/>
</dbReference>
<geneLocation type="mitochondrion" evidence="10"/>
<dbReference type="Pfam" id="PF00684">
    <property type="entry name" value="DnaJ_CXXCXGXG"/>
    <property type="match status" value="1"/>
</dbReference>
<evidence type="ECO:0000256" key="6">
    <source>
        <dbReference type="SAM" id="MobiDB-lite"/>
    </source>
</evidence>
<dbReference type="GO" id="GO:0009408">
    <property type="term" value="P:response to heat"/>
    <property type="evidence" value="ECO:0007669"/>
    <property type="project" value="InterPro"/>
</dbReference>
<evidence type="ECO:0000259" key="8">
    <source>
        <dbReference type="PROSITE" id="PS51188"/>
    </source>
</evidence>
<keyword evidence="1 5" id="KW-0479">Metal-binding</keyword>
<feature type="domain" description="CR-type" evidence="8">
    <location>
        <begin position="134"/>
        <end position="218"/>
    </location>
</feature>
<dbReference type="SUPFAM" id="SSF49493">
    <property type="entry name" value="HSP40/DnaJ peptide-binding domain"/>
    <property type="match status" value="2"/>
</dbReference>
<feature type="region of interest" description="Disordered" evidence="6">
    <location>
        <begin position="389"/>
        <end position="421"/>
    </location>
</feature>
<dbReference type="Proteomes" id="UP000290189">
    <property type="component" value="Unassembled WGS sequence"/>
</dbReference>
<evidence type="ECO:0000313" key="9">
    <source>
        <dbReference type="EMBL" id="CEP02046.1"/>
    </source>
</evidence>
<evidence type="ECO:0000259" key="7">
    <source>
        <dbReference type="PROSITE" id="PS50076"/>
    </source>
</evidence>
<gene>
    <name evidence="9" type="ORF">PBRA_002311</name>
    <name evidence="10" type="ORF">PLBR_LOCUS6116</name>
</gene>